<proteinExistence type="predicted"/>
<dbReference type="RefSeq" id="WP_088304733.1">
    <property type="nucleotide sequence ID" value="NZ_AP022566.1"/>
</dbReference>
<dbReference type="Proteomes" id="UP000466906">
    <property type="component" value="Plasmid pJCM12272"/>
</dbReference>
<reference evidence="1 2" key="1">
    <citation type="journal article" date="2019" name="Emerg. Microbes Infect.">
        <title>Comprehensive subspecies identification of 175 nontuberculous mycobacteria species based on 7547 genomic profiles.</title>
        <authorList>
            <person name="Matsumoto Y."/>
            <person name="Kinjo T."/>
            <person name="Motooka D."/>
            <person name="Nabeya D."/>
            <person name="Jung N."/>
            <person name="Uechi K."/>
            <person name="Horii T."/>
            <person name="Iida T."/>
            <person name="Fujita J."/>
            <person name="Nakamura S."/>
        </authorList>
    </citation>
    <scope>NUCLEOTIDE SEQUENCE [LARGE SCALE GENOMIC DNA]</scope>
    <source>
        <strain evidence="1 2">JCM 12272</strain>
        <plasmid evidence="1">pJCM12272</plasmid>
    </source>
</reference>
<evidence type="ECO:0000313" key="1">
    <source>
        <dbReference type="EMBL" id="BBX30479.1"/>
    </source>
</evidence>
<protein>
    <submittedName>
        <fullName evidence="1">Uncharacterized protein</fullName>
    </submittedName>
</protein>
<keyword evidence="1" id="KW-0614">Plasmid</keyword>
<dbReference type="AlphaFoldDB" id="A0A6N4V1B1"/>
<geneLocation type="plasmid" evidence="1 2">
    <name>pJCM12272</name>
</geneLocation>
<name>A0A6N4V1B1_9MYCO</name>
<gene>
    <name evidence="1" type="ORF">MALV_56040</name>
</gene>
<accession>A0A6N4V1B1</accession>
<sequence length="109" mass="11763">MTNTIPAPMTHGEVLLSARVLDGATRGLKIRWMQDIDDPAAIAPVPSRGGNVMHGVLRRVVDAPGSVLDARPGTDIRDQFVHVSATFEHWLPVSAVMNGVHQSTVYIEA</sequence>
<dbReference type="KEGG" id="malv:MALV_56040"/>
<keyword evidence="2" id="KW-1185">Reference proteome</keyword>
<dbReference type="EMBL" id="AP022566">
    <property type="protein sequence ID" value="BBX30479.1"/>
    <property type="molecule type" value="Genomic_DNA"/>
</dbReference>
<evidence type="ECO:0000313" key="2">
    <source>
        <dbReference type="Proteomes" id="UP000466906"/>
    </source>
</evidence>
<organism evidence="1 2">
    <name type="scientific">Mycolicibacterium alvei</name>
    <dbReference type="NCBI Taxonomy" id="67081"/>
    <lineage>
        <taxon>Bacteria</taxon>
        <taxon>Bacillati</taxon>
        <taxon>Actinomycetota</taxon>
        <taxon>Actinomycetes</taxon>
        <taxon>Mycobacteriales</taxon>
        <taxon>Mycobacteriaceae</taxon>
        <taxon>Mycolicibacterium</taxon>
    </lineage>
</organism>